<dbReference type="STRING" id="1592317.DPF_1861"/>
<keyword evidence="4 9" id="KW-0269">Exonuclease</keyword>
<keyword evidence="10" id="KW-1185">Reference proteome</keyword>
<organism evidence="9 10">
    <name type="scientific">Desulfoplanes formicivorans</name>
    <dbReference type="NCBI Taxonomy" id="1592317"/>
    <lineage>
        <taxon>Bacteria</taxon>
        <taxon>Pseudomonadati</taxon>
        <taxon>Thermodesulfobacteriota</taxon>
        <taxon>Desulfovibrionia</taxon>
        <taxon>Desulfovibrionales</taxon>
        <taxon>Desulfoplanaceae</taxon>
        <taxon>Desulfoplanes</taxon>
    </lineage>
</organism>
<evidence type="ECO:0000256" key="7">
    <source>
        <dbReference type="ARBA" id="ARBA00042761"/>
    </source>
</evidence>
<dbReference type="InterPro" id="IPR012337">
    <property type="entry name" value="RNaseH-like_sf"/>
</dbReference>
<dbReference type="InterPro" id="IPR051132">
    <property type="entry name" value="3-5_Exonuclease_domain"/>
</dbReference>
<keyword evidence="5" id="KW-0460">Magnesium</keyword>
<dbReference type="Gene3D" id="3.30.420.10">
    <property type="entry name" value="Ribonuclease H-like superfamily/Ribonuclease H"/>
    <property type="match status" value="1"/>
</dbReference>
<dbReference type="Proteomes" id="UP000095200">
    <property type="component" value="Unassembled WGS sequence"/>
</dbReference>
<evidence type="ECO:0000256" key="6">
    <source>
        <dbReference type="ARBA" id="ARBA00040531"/>
    </source>
</evidence>
<feature type="domain" description="3'-5' exonuclease" evidence="8">
    <location>
        <begin position="29"/>
        <end position="198"/>
    </location>
</feature>
<evidence type="ECO:0000259" key="8">
    <source>
        <dbReference type="SMART" id="SM00474"/>
    </source>
</evidence>
<evidence type="ECO:0000256" key="3">
    <source>
        <dbReference type="ARBA" id="ARBA00022801"/>
    </source>
</evidence>
<dbReference type="GO" id="GO:0046872">
    <property type="term" value="F:metal ion binding"/>
    <property type="evidence" value="ECO:0007669"/>
    <property type="project" value="UniProtKB-KW"/>
</dbReference>
<dbReference type="GO" id="GO:0006139">
    <property type="term" value="P:nucleobase-containing compound metabolic process"/>
    <property type="evidence" value="ECO:0007669"/>
    <property type="project" value="InterPro"/>
</dbReference>
<dbReference type="OrthoDB" id="9793333at2"/>
<evidence type="ECO:0000313" key="9">
    <source>
        <dbReference type="EMBL" id="GAU09141.1"/>
    </source>
</evidence>
<dbReference type="SMART" id="SM00474">
    <property type="entry name" value="35EXOc"/>
    <property type="match status" value="1"/>
</dbReference>
<dbReference type="PANTHER" id="PTHR13620:SF109">
    <property type="entry name" value="3'-5' EXONUCLEASE"/>
    <property type="match status" value="1"/>
</dbReference>
<keyword evidence="2" id="KW-0479">Metal-binding</keyword>
<comment type="caution">
    <text evidence="9">The sequence shown here is derived from an EMBL/GenBank/DDBJ whole genome shotgun (WGS) entry which is preliminary data.</text>
</comment>
<dbReference type="AlphaFoldDB" id="A0A194AJA9"/>
<keyword evidence="3" id="KW-0378">Hydrolase</keyword>
<dbReference type="CDD" id="cd06141">
    <property type="entry name" value="WRN_exo"/>
    <property type="match status" value="1"/>
</dbReference>
<accession>A0A194AJA9</accession>
<keyword evidence="1" id="KW-0540">Nuclease</keyword>
<dbReference type="PANTHER" id="PTHR13620">
    <property type="entry name" value="3-5 EXONUCLEASE"/>
    <property type="match status" value="1"/>
</dbReference>
<dbReference type="Pfam" id="PF01612">
    <property type="entry name" value="DNA_pol_A_exo1"/>
    <property type="match status" value="1"/>
</dbReference>
<evidence type="ECO:0000256" key="1">
    <source>
        <dbReference type="ARBA" id="ARBA00022722"/>
    </source>
</evidence>
<evidence type="ECO:0000256" key="5">
    <source>
        <dbReference type="ARBA" id="ARBA00022842"/>
    </source>
</evidence>
<evidence type="ECO:0000256" key="2">
    <source>
        <dbReference type="ARBA" id="ARBA00022723"/>
    </source>
</evidence>
<dbReference type="GO" id="GO:0003676">
    <property type="term" value="F:nucleic acid binding"/>
    <property type="evidence" value="ECO:0007669"/>
    <property type="project" value="InterPro"/>
</dbReference>
<name>A0A194AJA9_9BACT</name>
<protein>
    <recommendedName>
        <fullName evidence="6">3'-5' exonuclease</fullName>
    </recommendedName>
    <alternativeName>
        <fullName evidence="7">Werner Syndrome-like exonuclease</fullName>
    </alternativeName>
</protein>
<dbReference type="SUPFAM" id="SSF53098">
    <property type="entry name" value="Ribonuclease H-like"/>
    <property type="match status" value="1"/>
</dbReference>
<dbReference type="InterPro" id="IPR036397">
    <property type="entry name" value="RNaseH_sf"/>
</dbReference>
<proteinExistence type="predicted"/>
<gene>
    <name evidence="9" type="ORF">DPF_1861</name>
</gene>
<dbReference type="GO" id="GO:0008408">
    <property type="term" value="F:3'-5' exonuclease activity"/>
    <property type="evidence" value="ECO:0007669"/>
    <property type="project" value="InterPro"/>
</dbReference>
<sequence>MTPASFPTRKRLPREMINDFPLRHYDGPITLVTDPEDVGYACACLSRERVLGFDTETKPAFKKGQSFRPALLQLAGSDCVYLFQLTKTSLVDPLVSLLTDESIVKAGVAVRDDIKGLNAHRCFHAGGFVDLSVISNQHGFMTRGLRNMSANFLGFRIGKGAQRSNWGRSVLTRKQQVYAATDAWVSRHLYLCFQRLSLL</sequence>
<evidence type="ECO:0000313" key="10">
    <source>
        <dbReference type="Proteomes" id="UP000095200"/>
    </source>
</evidence>
<dbReference type="InterPro" id="IPR002562">
    <property type="entry name" value="3'-5'_exonuclease_dom"/>
</dbReference>
<dbReference type="RefSeq" id="WP_069859767.1">
    <property type="nucleotide sequence ID" value="NZ_BDFE01000017.1"/>
</dbReference>
<reference evidence="10" key="1">
    <citation type="submission" date="2016-06" db="EMBL/GenBank/DDBJ databases">
        <title>Draft genome sequence of Desulfoplanes formicivorans strain Pf12B.</title>
        <authorList>
            <person name="Watanabe M."/>
            <person name="Kojima H."/>
            <person name="Fukui M."/>
        </authorList>
    </citation>
    <scope>NUCLEOTIDE SEQUENCE [LARGE SCALE GENOMIC DNA]</scope>
    <source>
        <strain evidence="10">Pf12B</strain>
    </source>
</reference>
<dbReference type="EMBL" id="BDFE01000017">
    <property type="protein sequence ID" value="GAU09141.1"/>
    <property type="molecule type" value="Genomic_DNA"/>
</dbReference>
<evidence type="ECO:0000256" key="4">
    <source>
        <dbReference type="ARBA" id="ARBA00022839"/>
    </source>
</evidence>